<dbReference type="Pfam" id="PF05930">
    <property type="entry name" value="Phage_AlpA"/>
    <property type="match status" value="1"/>
</dbReference>
<dbReference type="EMBL" id="CP072110">
    <property type="protein sequence ID" value="QTH63351.1"/>
    <property type="molecule type" value="Genomic_DNA"/>
</dbReference>
<dbReference type="AlphaFoldDB" id="A0A975DA46"/>
<evidence type="ECO:0000313" key="2">
    <source>
        <dbReference type="Proteomes" id="UP000682739"/>
    </source>
</evidence>
<protein>
    <submittedName>
        <fullName evidence="1">AlpA family phage regulatory protein</fullName>
    </submittedName>
</protein>
<accession>A0A975DA46</accession>
<name>A0A975DA46_9GAMM</name>
<keyword evidence="2" id="KW-1185">Reference proteome</keyword>
<gene>
    <name evidence="1" type="ORF">J1N51_11500</name>
</gene>
<dbReference type="Proteomes" id="UP000682739">
    <property type="component" value="Chromosome"/>
</dbReference>
<organism evidence="1 2">
    <name type="scientific">Psychrosphaera ytuae</name>
    <dbReference type="NCBI Taxonomy" id="2820710"/>
    <lineage>
        <taxon>Bacteria</taxon>
        <taxon>Pseudomonadati</taxon>
        <taxon>Pseudomonadota</taxon>
        <taxon>Gammaproteobacteria</taxon>
        <taxon>Alteromonadales</taxon>
        <taxon>Pseudoalteromonadaceae</taxon>
        <taxon>Psychrosphaera</taxon>
    </lineage>
</organism>
<evidence type="ECO:0000313" key="1">
    <source>
        <dbReference type="EMBL" id="QTH63351.1"/>
    </source>
</evidence>
<proteinExistence type="predicted"/>
<reference evidence="1" key="1">
    <citation type="submission" date="2021-03" db="EMBL/GenBank/DDBJ databases">
        <title>Description of Psychrosphaera ytuae sp. nov. isolated from deep sea sediment of South China Sea.</title>
        <authorList>
            <person name="Zhang J."/>
            <person name="Xu X.-D."/>
        </authorList>
    </citation>
    <scope>NUCLEOTIDE SEQUENCE</scope>
    <source>
        <strain evidence="1">MTZ26</strain>
    </source>
</reference>
<dbReference type="RefSeq" id="WP_208831408.1">
    <property type="nucleotide sequence ID" value="NZ_CP072110.1"/>
</dbReference>
<sequence>MKEQVMTFQFDRLVKEPERKSITSISRVQAWKLEQKGLFPKRRKLTPSGSSVAWLLSELVEWVQSREVINNYEVSNG</sequence>
<dbReference type="KEGG" id="psym:J1N51_11500"/>
<dbReference type="InterPro" id="IPR010260">
    <property type="entry name" value="AlpA"/>
</dbReference>